<name>A0A1L9UXZ6_ASPBC</name>
<dbReference type="AlphaFoldDB" id="A0A1L9UXZ6"/>
<dbReference type="RefSeq" id="XP_067483773.1">
    <property type="nucleotide sequence ID" value="XM_067624052.1"/>
</dbReference>
<sequence>MQRAHLPPKDYPIVNHPNPLFYLPPHPLPQASKFLGFTRPPEGQTTPTAPPPEDWPPIYRVLFSVLPTWTPSTH</sequence>
<reference evidence="3" key="1">
    <citation type="journal article" date="2017" name="Genome Biol.">
        <title>Comparative genomics reveals high biological diversity and specific adaptations in the industrially and medically important fungal genus Aspergillus.</title>
        <authorList>
            <person name="de Vries R.P."/>
            <person name="Riley R."/>
            <person name="Wiebenga A."/>
            <person name="Aguilar-Osorio G."/>
            <person name="Amillis S."/>
            <person name="Uchima C.A."/>
            <person name="Anderluh G."/>
            <person name="Asadollahi M."/>
            <person name="Askin M."/>
            <person name="Barry K."/>
            <person name="Battaglia E."/>
            <person name="Bayram O."/>
            <person name="Benocci T."/>
            <person name="Braus-Stromeyer S.A."/>
            <person name="Caldana C."/>
            <person name="Canovas D."/>
            <person name="Cerqueira G.C."/>
            <person name="Chen F."/>
            <person name="Chen W."/>
            <person name="Choi C."/>
            <person name="Clum A."/>
            <person name="Dos Santos R.A."/>
            <person name="Damasio A.R."/>
            <person name="Diallinas G."/>
            <person name="Emri T."/>
            <person name="Fekete E."/>
            <person name="Flipphi M."/>
            <person name="Freyberg S."/>
            <person name="Gallo A."/>
            <person name="Gournas C."/>
            <person name="Habgood R."/>
            <person name="Hainaut M."/>
            <person name="Harispe M.L."/>
            <person name="Henrissat B."/>
            <person name="Hilden K.S."/>
            <person name="Hope R."/>
            <person name="Hossain A."/>
            <person name="Karabika E."/>
            <person name="Karaffa L."/>
            <person name="Karanyi Z."/>
            <person name="Krasevec N."/>
            <person name="Kuo A."/>
            <person name="Kusch H."/>
            <person name="LaButti K."/>
            <person name="Lagendijk E.L."/>
            <person name="Lapidus A."/>
            <person name="Levasseur A."/>
            <person name="Lindquist E."/>
            <person name="Lipzen A."/>
            <person name="Logrieco A.F."/>
            <person name="MacCabe A."/>
            <person name="Maekelae M.R."/>
            <person name="Malavazi I."/>
            <person name="Melin P."/>
            <person name="Meyer V."/>
            <person name="Mielnichuk N."/>
            <person name="Miskei M."/>
            <person name="Molnar A.P."/>
            <person name="Mule G."/>
            <person name="Ngan C.Y."/>
            <person name="Orejas M."/>
            <person name="Orosz E."/>
            <person name="Ouedraogo J.P."/>
            <person name="Overkamp K.M."/>
            <person name="Park H.-S."/>
            <person name="Perrone G."/>
            <person name="Piumi F."/>
            <person name="Punt P.J."/>
            <person name="Ram A.F."/>
            <person name="Ramon A."/>
            <person name="Rauscher S."/>
            <person name="Record E."/>
            <person name="Riano-Pachon D.M."/>
            <person name="Robert V."/>
            <person name="Roehrig J."/>
            <person name="Ruller R."/>
            <person name="Salamov A."/>
            <person name="Salih N.S."/>
            <person name="Samson R.A."/>
            <person name="Sandor E."/>
            <person name="Sanguinetti M."/>
            <person name="Schuetze T."/>
            <person name="Sepcic K."/>
            <person name="Shelest E."/>
            <person name="Sherlock G."/>
            <person name="Sophianopoulou V."/>
            <person name="Squina F.M."/>
            <person name="Sun H."/>
            <person name="Susca A."/>
            <person name="Todd R.B."/>
            <person name="Tsang A."/>
            <person name="Unkles S.E."/>
            <person name="van de Wiele N."/>
            <person name="van Rossen-Uffink D."/>
            <person name="Oliveira J.V."/>
            <person name="Vesth T.C."/>
            <person name="Visser J."/>
            <person name="Yu J.-H."/>
            <person name="Zhou M."/>
            <person name="Andersen M.R."/>
            <person name="Archer D.B."/>
            <person name="Baker S.E."/>
            <person name="Benoit I."/>
            <person name="Brakhage A.A."/>
            <person name="Braus G.H."/>
            <person name="Fischer R."/>
            <person name="Frisvad J.C."/>
            <person name="Goldman G.H."/>
            <person name="Houbraken J."/>
            <person name="Oakley B."/>
            <person name="Pocsi I."/>
            <person name="Scazzocchio C."/>
            <person name="Seiboth B."/>
            <person name="vanKuyk P.A."/>
            <person name="Wortman J."/>
            <person name="Dyer P.S."/>
            <person name="Grigoriev I.V."/>
        </authorList>
    </citation>
    <scope>NUCLEOTIDE SEQUENCE [LARGE SCALE GENOMIC DNA]</scope>
    <source>
        <strain evidence="3">CBS 101740 / IMI 381727 / IBT 21946</strain>
    </source>
</reference>
<dbReference type="VEuPathDB" id="FungiDB:ASPBRDRAFT_39005"/>
<evidence type="ECO:0000313" key="2">
    <source>
        <dbReference type="EMBL" id="OJJ76526.1"/>
    </source>
</evidence>
<dbReference type="EMBL" id="KV878680">
    <property type="protein sequence ID" value="OJJ76526.1"/>
    <property type="molecule type" value="Genomic_DNA"/>
</dbReference>
<evidence type="ECO:0000256" key="1">
    <source>
        <dbReference type="SAM" id="MobiDB-lite"/>
    </source>
</evidence>
<proteinExistence type="predicted"/>
<dbReference type="Proteomes" id="UP000184499">
    <property type="component" value="Unassembled WGS sequence"/>
</dbReference>
<keyword evidence="3" id="KW-1185">Reference proteome</keyword>
<evidence type="ECO:0000313" key="3">
    <source>
        <dbReference type="Proteomes" id="UP000184499"/>
    </source>
</evidence>
<gene>
    <name evidence="2" type="ORF">ASPBRDRAFT_39005</name>
</gene>
<accession>A0A1L9UXZ6</accession>
<organism evidence="2 3">
    <name type="scientific">Aspergillus brasiliensis (strain CBS 101740 / IMI 381727 / IBT 21946)</name>
    <dbReference type="NCBI Taxonomy" id="767769"/>
    <lineage>
        <taxon>Eukaryota</taxon>
        <taxon>Fungi</taxon>
        <taxon>Dikarya</taxon>
        <taxon>Ascomycota</taxon>
        <taxon>Pezizomycotina</taxon>
        <taxon>Eurotiomycetes</taxon>
        <taxon>Eurotiomycetidae</taxon>
        <taxon>Eurotiales</taxon>
        <taxon>Aspergillaceae</taxon>
        <taxon>Aspergillus</taxon>
        <taxon>Aspergillus subgen. Circumdati</taxon>
    </lineage>
</organism>
<protein>
    <submittedName>
        <fullName evidence="2">Uncharacterized protein</fullName>
    </submittedName>
</protein>
<feature type="region of interest" description="Disordered" evidence="1">
    <location>
        <begin position="32"/>
        <end position="55"/>
    </location>
</feature>
<dbReference type="GeneID" id="93576540"/>